<gene>
    <name evidence="1" type="ORF">KO481_35665</name>
</gene>
<organism evidence="1 2">
    <name type="scientific">Nocardia albiluteola</name>
    <dbReference type="NCBI Taxonomy" id="2842303"/>
    <lineage>
        <taxon>Bacteria</taxon>
        <taxon>Bacillati</taxon>
        <taxon>Actinomycetota</taxon>
        <taxon>Actinomycetes</taxon>
        <taxon>Mycobacteriales</taxon>
        <taxon>Nocardiaceae</taxon>
        <taxon>Nocardia</taxon>
    </lineage>
</organism>
<dbReference type="Proteomes" id="UP000733379">
    <property type="component" value="Unassembled WGS sequence"/>
</dbReference>
<accession>A0ABS6B965</accession>
<keyword evidence="2" id="KW-1185">Reference proteome</keyword>
<evidence type="ECO:0000313" key="2">
    <source>
        <dbReference type="Proteomes" id="UP000733379"/>
    </source>
</evidence>
<evidence type="ECO:0008006" key="3">
    <source>
        <dbReference type="Google" id="ProtNLM"/>
    </source>
</evidence>
<proteinExistence type="predicted"/>
<dbReference type="EMBL" id="JAHKNI010000016">
    <property type="protein sequence ID" value="MBU3066845.1"/>
    <property type="molecule type" value="Genomic_DNA"/>
</dbReference>
<protein>
    <recommendedName>
        <fullName evidence="3">Rv3651-like N-terminal domain-containing protein</fullName>
    </recommendedName>
</protein>
<comment type="caution">
    <text evidence="1">The sequence shown here is derived from an EMBL/GenBank/DDBJ whole genome shotgun (WGS) entry which is preliminary data.</text>
</comment>
<dbReference type="RefSeq" id="WP_215922904.1">
    <property type="nucleotide sequence ID" value="NZ_JAHKNI010000016.1"/>
</dbReference>
<name>A0ABS6B965_9NOCA</name>
<sequence length="354" mass="38902">MTIETLAPEGMSAVSVGAEPRDFSGSHRVVQRLLSKMPAVYDGLTTDRVIAEIASARHSAVAVDIPVRTGAGMYALLVRPVLGPAGEVHAVRFGLSPAHQRAPRSGSAVGGIWDLASQTLSLPVQVATFSGMSLPEYQPIMSIAEMFQRWTDFERHAELLDLLYEPGQGGAMQFDVTVGMRGRWRVSIRARDDMRTRGAWWLIEDLGEDMVPPQSVALERVALREAHRRAGNHLGVLQVEHASISHWLTDPAPWVRWYGLSSPVDVFHPDDRERLASANERLLTGASTTITVRLLDTRDGYTSTVLSLYPYPGFSGRQLAIGEFAPASRECSTPVRSLRAVSHRGEWPILNHIG</sequence>
<reference evidence="1 2" key="1">
    <citation type="submission" date="2021-06" db="EMBL/GenBank/DDBJ databases">
        <title>Actinomycetes sequencing.</title>
        <authorList>
            <person name="Shan Q."/>
        </authorList>
    </citation>
    <scope>NUCLEOTIDE SEQUENCE [LARGE SCALE GENOMIC DNA]</scope>
    <source>
        <strain evidence="1 2">NEAU-G5</strain>
    </source>
</reference>
<evidence type="ECO:0000313" key="1">
    <source>
        <dbReference type="EMBL" id="MBU3066845.1"/>
    </source>
</evidence>